<gene>
    <name evidence="8" type="primary">OSJNBa0083D01.8</name>
</gene>
<feature type="domain" description="SWIM-type" evidence="7">
    <location>
        <begin position="906"/>
        <end position="942"/>
    </location>
</feature>
<dbReference type="InterPro" id="IPR006564">
    <property type="entry name" value="Znf_PMZ"/>
</dbReference>
<dbReference type="InterPro" id="IPR004330">
    <property type="entry name" value="FAR1_DNA_bnd_dom"/>
</dbReference>
<keyword evidence="2 4" id="KW-0863">Zinc-finger</keyword>
<evidence type="ECO:0000256" key="5">
    <source>
        <dbReference type="SAM" id="Coils"/>
    </source>
</evidence>
<dbReference type="Pfam" id="PF10551">
    <property type="entry name" value="MULE"/>
    <property type="match status" value="1"/>
</dbReference>
<feature type="region of interest" description="Disordered" evidence="6">
    <location>
        <begin position="1"/>
        <end position="177"/>
    </location>
</feature>
<keyword evidence="5" id="KW-0175">Coiled coil</keyword>
<dbReference type="GO" id="GO:0008270">
    <property type="term" value="F:zinc ion binding"/>
    <property type="evidence" value="ECO:0007669"/>
    <property type="project" value="UniProtKB-KW"/>
</dbReference>
<evidence type="ECO:0000256" key="1">
    <source>
        <dbReference type="ARBA" id="ARBA00022723"/>
    </source>
</evidence>
<evidence type="ECO:0000256" key="4">
    <source>
        <dbReference type="PROSITE-ProRule" id="PRU00325"/>
    </source>
</evidence>
<evidence type="ECO:0000259" key="7">
    <source>
        <dbReference type="PROSITE" id="PS50966"/>
    </source>
</evidence>
<evidence type="ECO:0000256" key="6">
    <source>
        <dbReference type="SAM" id="MobiDB-lite"/>
    </source>
</evidence>
<evidence type="ECO:0000256" key="2">
    <source>
        <dbReference type="ARBA" id="ARBA00022771"/>
    </source>
</evidence>
<feature type="compositionally biased region" description="Basic and acidic residues" evidence="6">
    <location>
        <begin position="34"/>
        <end position="74"/>
    </location>
</feature>
<dbReference type="PANTHER" id="PTHR47718">
    <property type="entry name" value="OS01G0519700 PROTEIN"/>
    <property type="match status" value="1"/>
</dbReference>
<feature type="region of interest" description="Disordered" evidence="6">
    <location>
        <begin position="1108"/>
        <end position="1161"/>
    </location>
</feature>
<dbReference type="SMART" id="SM00575">
    <property type="entry name" value="ZnF_PMZ"/>
    <property type="match status" value="1"/>
</dbReference>
<feature type="compositionally biased region" description="Polar residues" evidence="6">
    <location>
        <begin position="214"/>
        <end position="228"/>
    </location>
</feature>
<keyword evidence="3" id="KW-0862">Zinc</keyword>
<dbReference type="EMBL" id="AL731623">
    <property type="protein sequence ID" value="CAD40691.3"/>
    <property type="molecule type" value="Genomic_DNA"/>
</dbReference>
<proteinExistence type="predicted"/>
<feature type="compositionally biased region" description="Basic residues" evidence="6">
    <location>
        <begin position="1152"/>
        <end position="1161"/>
    </location>
</feature>
<dbReference type="InterPro" id="IPR018289">
    <property type="entry name" value="MULE_transposase_dom"/>
</dbReference>
<name>Q7XVF0_ORYSJ</name>
<organism evidence="8 9">
    <name type="scientific">Oryza sativa subsp. japonica</name>
    <name type="common">Rice</name>
    <dbReference type="NCBI Taxonomy" id="39947"/>
    <lineage>
        <taxon>Eukaryota</taxon>
        <taxon>Viridiplantae</taxon>
        <taxon>Streptophyta</taxon>
        <taxon>Embryophyta</taxon>
        <taxon>Tracheophyta</taxon>
        <taxon>Spermatophyta</taxon>
        <taxon>Magnoliopsida</taxon>
        <taxon>Liliopsida</taxon>
        <taxon>Poales</taxon>
        <taxon>Poaceae</taxon>
        <taxon>BOP clade</taxon>
        <taxon>Oryzoideae</taxon>
        <taxon>Oryzeae</taxon>
        <taxon>Oryzinae</taxon>
        <taxon>Oryza</taxon>
        <taxon>Oryza sativa</taxon>
    </lineage>
</organism>
<feature type="compositionally biased region" description="Basic and acidic residues" evidence="6">
    <location>
        <begin position="124"/>
        <end position="174"/>
    </location>
</feature>
<feature type="region of interest" description="Disordered" evidence="6">
    <location>
        <begin position="206"/>
        <end position="255"/>
    </location>
</feature>
<dbReference type="InterPro" id="IPR007527">
    <property type="entry name" value="Znf_SWIM"/>
</dbReference>
<feature type="coiled-coil region" evidence="5">
    <location>
        <begin position="1002"/>
        <end position="1029"/>
    </location>
</feature>
<protein>
    <submittedName>
        <fullName evidence="8">OSJNBa0083D01.8 protein</fullName>
    </submittedName>
</protein>
<dbReference type="PANTHER" id="PTHR47718:SF5">
    <property type="entry name" value="PROTEIN FAR1-RELATED SEQUENCE 8-LIKE"/>
    <property type="match status" value="1"/>
</dbReference>
<dbReference type="Pfam" id="PF04434">
    <property type="entry name" value="SWIM"/>
    <property type="match status" value="1"/>
</dbReference>
<feature type="compositionally biased region" description="Basic and acidic residues" evidence="6">
    <location>
        <begin position="232"/>
        <end position="246"/>
    </location>
</feature>
<reference evidence="9" key="2">
    <citation type="journal article" date="2008" name="Nucleic Acids Res.">
        <title>The rice annotation project database (RAP-DB): 2008 update.</title>
        <authorList>
            <consortium name="The rice annotation project (RAP)"/>
        </authorList>
    </citation>
    <scope>GENOME REANNOTATION</scope>
    <source>
        <strain evidence="9">cv. Nipponbare</strain>
    </source>
</reference>
<dbReference type="Proteomes" id="UP000000763">
    <property type="component" value="Chromosome 4"/>
</dbReference>
<dbReference type="AlphaFoldDB" id="Q7XVF0"/>
<reference evidence="9" key="1">
    <citation type="journal article" date="2005" name="Nature">
        <title>The map-based sequence of the rice genome.</title>
        <authorList>
            <consortium name="International rice genome sequencing project (IRGSP)"/>
            <person name="Matsumoto T."/>
            <person name="Wu J."/>
            <person name="Kanamori H."/>
            <person name="Katayose Y."/>
            <person name="Fujisawa M."/>
            <person name="Namiki N."/>
            <person name="Mizuno H."/>
            <person name="Yamamoto K."/>
            <person name="Antonio B.A."/>
            <person name="Baba T."/>
            <person name="Sakata K."/>
            <person name="Nagamura Y."/>
            <person name="Aoki H."/>
            <person name="Arikawa K."/>
            <person name="Arita K."/>
            <person name="Bito T."/>
            <person name="Chiden Y."/>
            <person name="Fujitsuka N."/>
            <person name="Fukunaka R."/>
            <person name="Hamada M."/>
            <person name="Harada C."/>
            <person name="Hayashi A."/>
            <person name="Hijishita S."/>
            <person name="Honda M."/>
            <person name="Hosokawa S."/>
            <person name="Ichikawa Y."/>
            <person name="Idonuma A."/>
            <person name="Iijima M."/>
            <person name="Ikeda M."/>
            <person name="Ikeno M."/>
            <person name="Ito K."/>
            <person name="Ito S."/>
            <person name="Ito T."/>
            <person name="Ito Y."/>
            <person name="Ito Y."/>
            <person name="Iwabuchi A."/>
            <person name="Kamiya K."/>
            <person name="Karasawa W."/>
            <person name="Kurita K."/>
            <person name="Katagiri S."/>
            <person name="Kikuta A."/>
            <person name="Kobayashi H."/>
            <person name="Kobayashi N."/>
            <person name="Machita K."/>
            <person name="Maehara T."/>
            <person name="Masukawa M."/>
            <person name="Mizubayashi T."/>
            <person name="Mukai Y."/>
            <person name="Nagasaki H."/>
            <person name="Nagata Y."/>
            <person name="Naito S."/>
            <person name="Nakashima M."/>
            <person name="Nakama Y."/>
            <person name="Nakamichi Y."/>
            <person name="Nakamura M."/>
            <person name="Meguro A."/>
            <person name="Negishi M."/>
            <person name="Ohta I."/>
            <person name="Ohta T."/>
            <person name="Okamoto M."/>
            <person name="Ono N."/>
            <person name="Saji S."/>
            <person name="Sakaguchi M."/>
            <person name="Sakai K."/>
            <person name="Shibata M."/>
            <person name="Shimokawa T."/>
            <person name="Song J."/>
            <person name="Takazaki Y."/>
            <person name="Terasawa K."/>
            <person name="Tsugane M."/>
            <person name="Tsuji K."/>
            <person name="Ueda S."/>
            <person name="Waki K."/>
            <person name="Yamagata H."/>
            <person name="Yamamoto M."/>
            <person name="Yamamoto S."/>
            <person name="Yamane H."/>
            <person name="Yoshiki S."/>
            <person name="Yoshihara R."/>
            <person name="Yukawa K."/>
            <person name="Zhong H."/>
            <person name="Yano M."/>
            <person name="Yuan Q."/>
            <person name="Ouyang S."/>
            <person name="Liu J."/>
            <person name="Jones K.M."/>
            <person name="Gansberger K."/>
            <person name="Moffat K."/>
            <person name="Hill J."/>
            <person name="Bera J."/>
            <person name="Fadrosh D."/>
            <person name="Jin S."/>
            <person name="Johri S."/>
            <person name="Kim M."/>
            <person name="Overton L."/>
            <person name="Reardon M."/>
            <person name="Tsitrin T."/>
            <person name="Vuong H."/>
            <person name="Weaver B."/>
            <person name="Ciecko A."/>
            <person name="Tallon L."/>
            <person name="Jackson J."/>
            <person name="Pai G."/>
            <person name="Aken S.V."/>
            <person name="Utterback T."/>
            <person name="Reidmuller S."/>
            <person name="Feldblyum T."/>
            <person name="Hsiao J."/>
            <person name="Zismann V."/>
            <person name="Iobst S."/>
            <person name="de Vazeille A.R."/>
            <person name="Buell C.R."/>
            <person name="Ying K."/>
            <person name="Li Y."/>
            <person name="Lu T."/>
            <person name="Huang Y."/>
            <person name="Zhao Q."/>
            <person name="Feng Q."/>
            <person name="Zhang L."/>
            <person name="Zhu J."/>
            <person name="Weng Q."/>
            <person name="Mu J."/>
            <person name="Lu Y."/>
            <person name="Fan D."/>
            <person name="Liu Y."/>
            <person name="Guan J."/>
            <person name="Zhang Y."/>
            <person name="Yu S."/>
            <person name="Liu X."/>
            <person name="Zhang Y."/>
            <person name="Hong G."/>
            <person name="Han B."/>
            <person name="Choisne N."/>
            <person name="Demange N."/>
            <person name="Orjeda G."/>
            <person name="Samain S."/>
            <person name="Cattolico L."/>
            <person name="Pelletier E."/>
            <person name="Couloux A."/>
            <person name="Segurens B."/>
            <person name="Wincker P."/>
            <person name="D'Hont A."/>
            <person name="Scarpelli C."/>
            <person name="Weissenbach J."/>
            <person name="Salanoubat M."/>
            <person name="Quetier F."/>
            <person name="Yu Y."/>
            <person name="Kim H.R."/>
            <person name="Rambo T."/>
            <person name="Currie J."/>
            <person name="Collura K."/>
            <person name="Luo M."/>
            <person name="Yang T."/>
            <person name="Ammiraju J.S.S."/>
            <person name="Engler F."/>
            <person name="Soderlund C."/>
            <person name="Wing R.A."/>
            <person name="Palmer L.E."/>
            <person name="de la Bastide M."/>
            <person name="Spiegel L."/>
            <person name="Nascimento L."/>
            <person name="Zutavern T."/>
            <person name="O'Shaughnessy A."/>
            <person name="Dike S."/>
            <person name="Dedhia N."/>
            <person name="Preston R."/>
            <person name="Balija V."/>
            <person name="McCombie W.R."/>
            <person name="Chow T."/>
            <person name="Chen H."/>
            <person name="Chung M."/>
            <person name="Chen C."/>
            <person name="Shaw J."/>
            <person name="Wu H."/>
            <person name="Hsiao K."/>
            <person name="Chao Y."/>
            <person name="Chu M."/>
            <person name="Cheng C."/>
            <person name="Hour A."/>
            <person name="Lee P."/>
            <person name="Lin S."/>
            <person name="Lin Y."/>
            <person name="Liou J."/>
            <person name="Liu S."/>
            <person name="Hsing Y."/>
            <person name="Raghuvanshi S."/>
            <person name="Mohanty A."/>
            <person name="Bharti A.K."/>
            <person name="Gaur A."/>
            <person name="Gupta V."/>
            <person name="Kumar D."/>
            <person name="Ravi V."/>
            <person name="Vij S."/>
            <person name="Kapur A."/>
            <person name="Khurana P."/>
            <person name="Khurana P."/>
            <person name="Khurana J.P."/>
            <person name="Tyagi A.K."/>
            <person name="Gaikwad K."/>
            <person name="Singh A."/>
            <person name="Dalal V."/>
            <person name="Srivastava S."/>
            <person name="Dixit A."/>
            <person name="Pal A.K."/>
            <person name="Ghazi I.A."/>
            <person name="Yadav M."/>
            <person name="Pandit A."/>
            <person name="Bhargava A."/>
            <person name="Sureshbabu K."/>
            <person name="Batra K."/>
            <person name="Sharma T.R."/>
            <person name="Mohapatra T."/>
            <person name="Singh N.K."/>
            <person name="Messing J."/>
            <person name="Nelson A.B."/>
            <person name="Fuks G."/>
            <person name="Kavchok S."/>
            <person name="Keizer G."/>
            <person name="Linton E."/>
            <person name="Llaca V."/>
            <person name="Song R."/>
            <person name="Tanyolac B."/>
            <person name="Young S."/>
            <person name="Ho-Il K."/>
            <person name="Hahn J.H."/>
            <person name="Sangsakoo G."/>
            <person name="Vanavichit A."/>
            <person name="de Mattos Luiz.A.T."/>
            <person name="Zimmer P.D."/>
            <person name="Malone G."/>
            <person name="Dellagostin O."/>
            <person name="de Oliveira A.C."/>
            <person name="Bevan M."/>
            <person name="Bancroft I."/>
            <person name="Minx P."/>
            <person name="Cordum H."/>
            <person name="Wilson R."/>
            <person name="Cheng Z."/>
            <person name="Jin W."/>
            <person name="Jiang J."/>
            <person name="Leong S.A."/>
            <person name="Iwama H."/>
            <person name="Gojobori T."/>
            <person name="Itoh T."/>
            <person name="Niimura Y."/>
            <person name="Fujii Y."/>
            <person name="Habara T."/>
            <person name="Sakai H."/>
            <person name="Sato Y."/>
            <person name="Wilson G."/>
            <person name="Kumar K."/>
            <person name="McCouch S."/>
            <person name="Juretic N."/>
            <person name="Hoen D."/>
            <person name="Wright S."/>
            <person name="Bruskiewich R."/>
            <person name="Bureau T."/>
            <person name="Miyao A."/>
            <person name="Hirochika H."/>
            <person name="Nishikawa T."/>
            <person name="Kadowaki K."/>
            <person name="Sugiura M."/>
            <person name="Burr B."/>
            <person name="Sasaki T."/>
        </authorList>
    </citation>
    <scope>NUCLEOTIDE SEQUENCE [LARGE SCALE GENOMIC DNA]</scope>
    <source>
        <strain evidence="9">cv. Nipponbare</strain>
    </source>
</reference>
<accession>Q7XVF0</accession>
<feature type="compositionally biased region" description="Polar residues" evidence="6">
    <location>
        <begin position="104"/>
        <end position="123"/>
    </location>
</feature>
<evidence type="ECO:0000256" key="3">
    <source>
        <dbReference type="ARBA" id="ARBA00022833"/>
    </source>
</evidence>
<feature type="compositionally biased region" description="Basic and acidic residues" evidence="6">
    <location>
        <begin position="1120"/>
        <end position="1131"/>
    </location>
</feature>
<sequence length="1161" mass="134332">MELEEEKDPPKHQSKIKMNSAEIKKRKIGLGKDQGSEKKEMSGKNIKYIKETGTKGQSKELQKEESKSRKSTKDKSKKNKVPANAEEFHKKYTTKVIRKESRTDSSSTEQVIGTSSIQEMETNEQVKSKDTSKAIAERIHKEYTTKVNKHESRTVSNSKSKEQLIRTSNIEEKQKRKQIISENNSKDMTQVQANAEEFHKEYTTKVNRQERITDSSSIEQVIGTSSIQEMEANEKVKSKDTSKGNKDNGQSGRTISLDTKKDVNLKYKDDRLILGKAKIFSKYHSEITYYNFNFYEAGRSISLDTGISNELSQEEISINDKMKLNREKTNSSDEYNNCTLNDEWSLLGAQNFSYTSLMEQIISSQPSISEVQQEISTESNFVATPRAFQNSMILTTSRTEDIPFDMDYADMDYADTNQVEDEDLEDNELENWNLDMFNLSNGQNVQNSADNSTEIGNQATTNVDTVEQEQEEATKGNNAAIDAKYIPRVDVQFKSIKEAHDFFNFYALLAGFSVVIAHNYHSTSKKRNGEVIRVTFKCNRHGKAKSESQEEETEETVVAERNSNEIKATSCNCALVISERNLIWRITRVNLDHNYKMSPRDEVRFLKSHKNMTTEEKMLIRTLKECNIPTRHMIVILSTLRGGLTSLPYTKKDVSNVRTCINKETSSNDMMQVLQFFRKKKEKDPKFFYEFDLDENKKVTNLFWTDGRSIDWYEKYGDVVSFDTTYFTNRYNLPFAPFVGISGHGNTIVFGCAFLHDETAETFKWLFITFLKAMSKKAPKTIITDQDGAMSTALSEGTNSRFKKDVGPQYSITSFLIEYARLMDTIQNLEQLDDHNSRTKRPSKLWSHYYIEYQAVKLYNSKIFKKFQVELKRTTRLQLIEVEKLKTYEVFLALNQKIKVVRRRKYLVIVDSEKEEYTCVCSKFEKDGLLCSHILKIMLHLNIMKIPEKYIIDRWRKKDYKEKSDFEDRIIPLSESSVLRFNILSRKCAEIASQGSKSIDSFQFAVDQIDKLEKELISMNSEQRTKQQMEIDKTDTTNGEVIEETEQNNEEIMIDPDIAKSKGRPSQRYKSFREELQSKEVYHCSHCQRTDHTFPTCPLKHIEFDLPRKKIRKTKNTSQKKAEEEQTDGSKKTNKGKKQEATTQVLVEQKGTKKRKTDGSS</sequence>
<keyword evidence="1" id="KW-0479">Metal-binding</keyword>
<evidence type="ECO:0000313" key="9">
    <source>
        <dbReference type="Proteomes" id="UP000000763"/>
    </source>
</evidence>
<dbReference type="Pfam" id="PF03101">
    <property type="entry name" value="FAR1"/>
    <property type="match status" value="1"/>
</dbReference>
<dbReference type="PROSITE" id="PS50966">
    <property type="entry name" value="ZF_SWIM"/>
    <property type="match status" value="1"/>
</dbReference>
<evidence type="ECO:0000313" key="8">
    <source>
        <dbReference type="EMBL" id="CAD40691.3"/>
    </source>
</evidence>